<feature type="transmembrane region" description="Helical" evidence="1">
    <location>
        <begin position="140"/>
        <end position="161"/>
    </location>
</feature>
<reference evidence="2 3" key="1">
    <citation type="submission" date="2019-01" db="EMBL/GenBank/DDBJ databases">
        <title>PMF-metabolizing Aryl O-demethylase.</title>
        <authorList>
            <person name="Kim M."/>
        </authorList>
    </citation>
    <scope>NUCLEOTIDE SEQUENCE [LARGE SCALE GENOMIC DNA]</scope>
    <source>
        <strain evidence="2 3">PMF1</strain>
    </source>
</reference>
<feature type="transmembrane region" description="Helical" evidence="1">
    <location>
        <begin position="181"/>
        <end position="203"/>
    </location>
</feature>
<feature type="transmembrane region" description="Helical" evidence="1">
    <location>
        <begin position="12"/>
        <end position="31"/>
    </location>
</feature>
<organism evidence="2 3">
    <name type="scientific">Blautia producta</name>
    <dbReference type="NCBI Taxonomy" id="33035"/>
    <lineage>
        <taxon>Bacteria</taxon>
        <taxon>Bacillati</taxon>
        <taxon>Bacillota</taxon>
        <taxon>Clostridia</taxon>
        <taxon>Lachnospirales</taxon>
        <taxon>Lachnospiraceae</taxon>
        <taxon>Blautia</taxon>
    </lineage>
</organism>
<dbReference type="AlphaFoldDB" id="A0A4P6M513"/>
<keyword evidence="1" id="KW-1133">Transmembrane helix</keyword>
<feature type="transmembrane region" description="Helical" evidence="1">
    <location>
        <begin position="113"/>
        <end position="133"/>
    </location>
</feature>
<proteinExistence type="predicted"/>
<dbReference type="RefSeq" id="WP_130182785.1">
    <property type="nucleotide sequence ID" value="NZ_CP035945.1"/>
</dbReference>
<dbReference type="EMBL" id="CP035945">
    <property type="protein sequence ID" value="QBE99859.1"/>
    <property type="molecule type" value="Genomic_DNA"/>
</dbReference>
<protein>
    <submittedName>
        <fullName evidence="2">Uncharacterized protein</fullName>
    </submittedName>
</protein>
<evidence type="ECO:0000313" key="2">
    <source>
        <dbReference type="EMBL" id="QBE99859.1"/>
    </source>
</evidence>
<evidence type="ECO:0000313" key="3">
    <source>
        <dbReference type="Proteomes" id="UP000289794"/>
    </source>
</evidence>
<accession>A0A4P6M513</accession>
<dbReference type="Proteomes" id="UP000289794">
    <property type="component" value="Chromosome"/>
</dbReference>
<keyword evidence="1" id="KW-0472">Membrane</keyword>
<sequence length="210" mass="23665">MKYEGKIIGINPFWISGLLTVFFLIVCSTGGENVNWGHLGFEVIFPFYMAIAIGEWCKTRSDQLFDTISAQGKSLFLWIVRRFILLFATITVFSVLGMVGTSVITKTAAVGDLLLTFLPTAFFLSSVCVFLSILSSVPHIPTMAIGVIWLFSIMSMSLLRFQPMQYFYLFVRVAGISNSVWIVNKLMLLLIGAALWLGVFFICKKRLWTR</sequence>
<feature type="transmembrane region" description="Helical" evidence="1">
    <location>
        <begin position="37"/>
        <end position="54"/>
    </location>
</feature>
<name>A0A4P6M513_9FIRM</name>
<feature type="transmembrane region" description="Helical" evidence="1">
    <location>
        <begin position="75"/>
        <end position="101"/>
    </location>
</feature>
<evidence type="ECO:0000256" key="1">
    <source>
        <dbReference type="SAM" id="Phobius"/>
    </source>
</evidence>
<gene>
    <name evidence="2" type="ORF">PMF13cell1_05453</name>
</gene>
<keyword evidence="1" id="KW-0812">Transmembrane</keyword>
<dbReference type="KEGG" id="bpro:PMF13cell1_05453"/>